<feature type="domain" description="Helicase C-terminal" evidence="9">
    <location>
        <begin position="530"/>
        <end position="694"/>
    </location>
</feature>
<dbReference type="RefSeq" id="WP_271417436.1">
    <property type="nucleotide sequence ID" value="NZ_CP115668.1"/>
</dbReference>
<proteinExistence type="predicted"/>
<dbReference type="PANTHER" id="PTHR47964:SF1">
    <property type="entry name" value="ATP-DEPENDENT DNA HELICASE HOMOLOG RECG, CHLOROPLASTIC"/>
    <property type="match status" value="1"/>
</dbReference>
<organism evidence="10 11">
    <name type="scientific">Cutibacterium equinum</name>
    <dbReference type="NCBI Taxonomy" id="3016342"/>
    <lineage>
        <taxon>Bacteria</taxon>
        <taxon>Bacillati</taxon>
        <taxon>Actinomycetota</taxon>
        <taxon>Actinomycetes</taxon>
        <taxon>Propionibacteriales</taxon>
        <taxon>Propionibacteriaceae</taxon>
        <taxon>Cutibacterium</taxon>
    </lineage>
</organism>
<dbReference type="InterPro" id="IPR011545">
    <property type="entry name" value="DEAD/DEAH_box_helicase_dom"/>
</dbReference>
<keyword evidence="2" id="KW-0227">DNA damage</keyword>
<evidence type="ECO:0000256" key="5">
    <source>
        <dbReference type="ARBA" id="ARBA00022840"/>
    </source>
</evidence>
<evidence type="ECO:0000259" key="8">
    <source>
        <dbReference type="PROSITE" id="PS51192"/>
    </source>
</evidence>
<reference evidence="10 11" key="1">
    <citation type="submission" date="2023-06" db="EMBL/GenBank/DDBJ databases">
        <title>The Gram-positive Non-spore-bearing Anaerobic Bacilli of Human Feces.</title>
        <authorList>
            <person name="Eggerth A.H."/>
        </authorList>
    </citation>
    <scope>NUCLEOTIDE SEQUENCE [LARGE SCALE GENOMIC DNA]</scope>
    <source>
        <strain evidence="10 11">CBA3108</strain>
    </source>
</reference>
<dbReference type="InterPro" id="IPR033454">
    <property type="entry name" value="RecG_wedge"/>
</dbReference>
<dbReference type="InterPro" id="IPR012340">
    <property type="entry name" value="NA-bd_OB-fold"/>
</dbReference>
<protein>
    <submittedName>
        <fullName evidence="10">ATP-dependent DNA helicase RecG</fullName>
    </submittedName>
</protein>
<dbReference type="Proteomes" id="UP001212097">
    <property type="component" value="Chromosome"/>
</dbReference>
<dbReference type="GO" id="GO:0004386">
    <property type="term" value="F:helicase activity"/>
    <property type="evidence" value="ECO:0007669"/>
    <property type="project" value="UniProtKB-KW"/>
</dbReference>
<dbReference type="InterPro" id="IPR014001">
    <property type="entry name" value="Helicase_ATP-bd"/>
</dbReference>
<evidence type="ECO:0000313" key="10">
    <source>
        <dbReference type="EMBL" id="WCC79233.1"/>
    </source>
</evidence>
<evidence type="ECO:0000256" key="4">
    <source>
        <dbReference type="ARBA" id="ARBA00022806"/>
    </source>
</evidence>
<keyword evidence="5" id="KW-0067">ATP-binding</keyword>
<evidence type="ECO:0000256" key="6">
    <source>
        <dbReference type="ARBA" id="ARBA00023125"/>
    </source>
</evidence>
<name>A0ABY7QXW4_9ACTN</name>
<dbReference type="EMBL" id="CP115668">
    <property type="protein sequence ID" value="WCC79233.1"/>
    <property type="molecule type" value="Genomic_DNA"/>
</dbReference>
<dbReference type="InterPro" id="IPR027417">
    <property type="entry name" value="P-loop_NTPase"/>
</dbReference>
<dbReference type="PROSITE" id="PS51194">
    <property type="entry name" value="HELICASE_CTER"/>
    <property type="match status" value="1"/>
</dbReference>
<gene>
    <name evidence="10" type="ORF">O6R08_06700</name>
</gene>
<keyword evidence="11" id="KW-1185">Reference proteome</keyword>
<dbReference type="Pfam" id="PF00271">
    <property type="entry name" value="Helicase_C"/>
    <property type="match status" value="1"/>
</dbReference>
<evidence type="ECO:0000256" key="2">
    <source>
        <dbReference type="ARBA" id="ARBA00022763"/>
    </source>
</evidence>
<dbReference type="Pfam" id="PF17191">
    <property type="entry name" value="RecG_wedge"/>
    <property type="match status" value="1"/>
</dbReference>
<evidence type="ECO:0000256" key="1">
    <source>
        <dbReference type="ARBA" id="ARBA00022741"/>
    </source>
</evidence>
<dbReference type="SMART" id="SM00487">
    <property type="entry name" value="DEXDc"/>
    <property type="match status" value="1"/>
</dbReference>
<keyword evidence="7" id="KW-0234">DNA repair</keyword>
<dbReference type="InterPro" id="IPR001650">
    <property type="entry name" value="Helicase_C-like"/>
</dbReference>
<keyword evidence="3" id="KW-0378">Hydrolase</keyword>
<dbReference type="SUPFAM" id="SSF50249">
    <property type="entry name" value="Nucleic acid-binding proteins"/>
    <property type="match status" value="1"/>
</dbReference>
<dbReference type="CDD" id="cd04488">
    <property type="entry name" value="RecG_wedge_OBF"/>
    <property type="match status" value="1"/>
</dbReference>
<evidence type="ECO:0000313" key="11">
    <source>
        <dbReference type="Proteomes" id="UP001212097"/>
    </source>
</evidence>
<dbReference type="SMART" id="SM00490">
    <property type="entry name" value="HELICc"/>
    <property type="match status" value="1"/>
</dbReference>
<keyword evidence="6" id="KW-0238">DNA-binding</keyword>
<evidence type="ECO:0000256" key="3">
    <source>
        <dbReference type="ARBA" id="ARBA00022801"/>
    </source>
</evidence>
<dbReference type="Gene3D" id="3.40.50.300">
    <property type="entry name" value="P-loop containing nucleotide triphosphate hydrolases"/>
    <property type="match status" value="2"/>
</dbReference>
<feature type="domain" description="Helicase ATP-binding" evidence="8">
    <location>
        <begin position="330"/>
        <end position="503"/>
    </location>
</feature>
<sequence length="764" mass="83132">MEPAARRVLCRLDVVVCRYGDDVNTVTRWRTRTQQELHRPLAEAVGAKTAKAFSAMHVETVGDALGHLPRRYLTGTQTTDLSSLVIDTEVAVVADVVGVEVHTNKTITGRERRPRQRLEVMLSDGNARLPVTFFGKPHIVSYWQRIFSAHTHGIFVGKVGQFRGNPQLVHPDFVMIDRNGKVVAGREEGKVMAAQVQRHGLLGLYPQTSKLRTWEIASVESMLLESTPELEDTLPEWLRREADLPSLWQAYHAIHHPHSVEEAHRGAERLVWEEAIATQVTMAVRRRHADTHDAPVCRRRDDGLLAAFEARLPFTPTAGQDEVSHTIDTDLSSDHPMHRLLQGEVGSGKTFVALRAMLQVVDAGYQAVLLAPTEVLAQQHHATITGMLGELASGGGLDAPENSTGVALLTGSMKTAGTRAALADIASGAAGIIIGTHALLSGKVIYNNIGLVVVDEQHRFGVEQRSILTSGDSARPHELVLTATPIPRTVAMTVFGDLEVSTLKELPSGRAEIQTTVVDLPAHSSWLARAWQRIREECESGHQVFVVCPRISSDDADDTEGDRPPTAAVEELAPQLASGPLSGLRIDALHSRLDSDEKTAVMDRFSSGESQVLVSTTVIEVGVDVPNATMMVIMDADRFGVSQLHQLRGRIGRGKLPGLCLLVTTAPAGSTARERLAAVASSRDGFELAELDLAQRHEGNVLGSSQSGYSSPLRLLRVLDHAEIVTASKDLAERWVRESPEDPRLLDVVTATEMLAEGDLMEQG</sequence>
<dbReference type="Pfam" id="PF00270">
    <property type="entry name" value="DEAD"/>
    <property type="match status" value="1"/>
</dbReference>
<evidence type="ECO:0000259" key="9">
    <source>
        <dbReference type="PROSITE" id="PS51194"/>
    </source>
</evidence>
<dbReference type="PANTHER" id="PTHR47964">
    <property type="entry name" value="ATP-DEPENDENT DNA HELICASE HOMOLOG RECG, CHLOROPLASTIC"/>
    <property type="match status" value="1"/>
</dbReference>
<accession>A0ABY7QXW4</accession>
<dbReference type="Gene3D" id="2.40.50.140">
    <property type="entry name" value="Nucleic acid-binding proteins"/>
    <property type="match status" value="1"/>
</dbReference>
<keyword evidence="4 10" id="KW-0347">Helicase</keyword>
<evidence type="ECO:0000256" key="7">
    <source>
        <dbReference type="ARBA" id="ARBA00023204"/>
    </source>
</evidence>
<dbReference type="PROSITE" id="PS51192">
    <property type="entry name" value="HELICASE_ATP_BIND_1"/>
    <property type="match status" value="1"/>
</dbReference>
<keyword evidence="1" id="KW-0547">Nucleotide-binding</keyword>
<dbReference type="InterPro" id="IPR047112">
    <property type="entry name" value="RecG/Mfd"/>
</dbReference>
<dbReference type="SUPFAM" id="SSF52540">
    <property type="entry name" value="P-loop containing nucleoside triphosphate hydrolases"/>
    <property type="match status" value="2"/>
</dbReference>